<evidence type="ECO:0000256" key="7">
    <source>
        <dbReference type="ARBA" id="ARBA00023329"/>
    </source>
</evidence>
<evidence type="ECO:0000256" key="1">
    <source>
        <dbReference type="ARBA" id="ARBA00003615"/>
    </source>
</evidence>
<evidence type="ECO:0000256" key="3">
    <source>
        <dbReference type="ARBA" id="ARBA00020783"/>
    </source>
</evidence>
<feature type="region of interest" description="Disordered" evidence="9">
    <location>
        <begin position="139"/>
        <end position="198"/>
    </location>
</feature>
<feature type="signal peptide" evidence="10">
    <location>
        <begin position="1"/>
        <end position="18"/>
    </location>
</feature>
<dbReference type="Pfam" id="PF15754">
    <property type="entry name" value="SPESP1"/>
    <property type="match status" value="1"/>
</dbReference>
<evidence type="ECO:0000256" key="2">
    <source>
        <dbReference type="ARBA" id="ARBA00004218"/>
    </source>
</evidence>
<keyword evidence="12" id="KW-1185">Reference proteome</keyword>
<dbReference type="InterPro" id="IPR026743">
    <property type="entry name" value="Equatorial_segment"/>
</dbReference>
<keyword evidence="7" id="KW-0968">Cytoplasmic vesicle</keyword>
<dbReference type="Proteomes" id="UP000694544">
    <property type="component" value="Unplaced"/>
</dbReference>
<evidence type="ECO:0000256" key="8">
    <source>
        <dbReference type="ARBA" id="ARBA00025763"/>
    </source>
</evidence>
<dbReference type="PANTHER" id="PTHR31667">
    <property type="entry name" value="SPERM EQUATORIAL SEGMENT PROTEIN 1"/>
    <property type="match status" value="1"/>
</dbReference>
<accession>A0A8C6CLB8</accession>
<protein>
    <recommendedName>
        <fullName evidence="3">Sperm equatorial segment protein 1</fullName>
    </recommendedName>
</protein>
<reference evidence="11" key="1">
    <citation type="submission" date="2025-08" db="UniProtKB">
        <authorList>
            <consortium name="Ensembl"/>
        </authorList>
    </citation>
    <scope>IDENTIFICATION</scope>
</reference>
<sequence>MKFLVLLVALLLWPSSLPAYRRVTVTPDEEQNLNHYVQVLQNLILSVPTKEPGRQKKSKSPNNANFIGPRVSRVKEIKYTHDVGPGDNDILINPVSEETTTFPTRGFTLEIDKKKRTKSTAFWSIKPNNVSVVLHAKEPFIEKEEPEPEPEPIEHRTEAPTQVPSVTEPSQDVTSLSRSTDLDTATEEEDVPQLSGDNEMDYLESHVYNEDVLKRIADIDSQLHHVPLPESYKPEYRADIQASKEHLKRSLALAIAAEHKLEKMYKSQMLPQGRSSGGVYDIVTVINMLYNSRYKLPEYLDIKYVPSEVRGKAAVVIRTLKNMCWSWRITTSLSSY</sequence>
<evidence type="ECO:0000256" key="9">
    <source>
        <dbReference type="SAM" id="MobiDB-lite"/>
    </source>
</evidence>
<proteinExistence type="inferred from homology"/>
<feature type="compositionally biased region" description="Polar residues" evidence="9">
    <location>
        <begin position="159"/>
        <end position="183"/>
    </location>
</feature>
<dbReference type="PANTHER" id="PTHR31667:SF2">
    <property type="entry name" value="SPERM EQUATORIAL SEGMENT PROTEIN 1"/>
    <property type="match status" value="1"/>
</dbReference>
<keyword evidence="5 10" id="KW-0732">Signal</keyword>
<evidence type="ECO:0000256" key="5">
    <source>
        <dbReference type="ARBA" id="ARBA00022729"/>
    </source>
</evidence>
<dbReference type="GO" id="GO:0001669">
    <property type="term" value="C:acrosomal vesicle"/>
    <property type="evidence" value="ECO:0007669"/>
    <property type="project" value="UniProtKB-SubCell"/>
</dbReference>
<evidence type="ECO:0000313" key="12">
    <source>
        <dbReference type="Proteomes" id="UP000694544"/>
    </source>
</evidence>
<reference evidence="11" key="2">
    <citation type="submission" date="2025-09" db="UniProtKB">
        <authorList>
            <consortium name="Ensembl"/>
        </authorList>
    </citation>
    <scope>IDENTIFICATION</scope>
</reference>
<organism evidence="11 12">
    <name type="scientific">Moschus moschiferus</name>
    <name type="common">Siberian musk deer</name>
    <name type="synonym">Moschus sibiricus</name>
    <dbReference type="NCBI Taxonomy" id="68415"/>
    <lineage>
        <taxon>Eukaryota</taxon>
        <taxon>Metazoa</taxon>
        <taxon>Chordata</taxon>
        <taxon>Craniata</taxon>
        <taxon>Vertebrata</taxon>
        <taxon>Euteleostomi</taxon>
        <taxon>Mammalia</taxon>
        <taxon>Eutheria</taxon>
        <taxon>Laurasiatheria</taxon>
        <taxon>Artiodactyla</taxon>
        <taxon>Ruminantia</taxon>
        <taxon>Pecora</taxon>
        <taxon>Moschidae</taxon>
        <taxon>Moschus</taxon>
    </lineage>
</organism>
<keyword evidence="4" id="KW-0217">Developmental protein</keyword>
<dbReference type="GeneTree" id="ENSGT00390000008142"/>
<comment type="function">
    <text evidence="1">Involved in fertilization ability of sperm.</text>
</comment>
<dbReference type="GO" id="GO:0007340">
    <property type="term" value="P:acrosome reaction"/>
    <property type="evidence" value="ECO:0007669"/>
    <property type="project" value="InterPro"/>
</dbReference>
<evidence type="ECO:0000256" key="10">
    <source>
        <dbReference type="SAM" id="SignalP"/>
    </source>
</evidence>
<evidence type="ECO:0000313" key="11">
    <source>
        <dbReference type="Ensembl" id="ENSMMSP00000003300.1"/>
    </source>
</evidence>
<evidence type="ECO:0000256" key="4">
    <source>
        <dbReference type="ARBA" id="ARBA00022473"/>
    </source>
</evidence>
<comment type="similarity">
    <text evidence="8">Belongs to the SPESP1 family.</text>
</comment>
<keyword evidence="6" id="KW-0325">Glycoprotein</keyword>
<dbReference type="Ensembl" id="ENSMMST00000003595.1">
    <property type="protein sequence ID" value="ENSMMSP00000003300.1"/>
    <property type="gene ID" value="ENSMMSG00000002508.1"/>
</dbReference>
<dbReference type="GO" id="GO:0007342">
    <property type="term" value="P:fusion of sperm to egg plasma membrane involved in single fertilization"/>
    <property type="evidence" value="ECO:0007669"/>
    <property type="project" value="InterPro"/>
</dbReference>
<feature type="chain" id="PRO_5034795755" description="Sperm equatorial segment protein 1" evidence="10">
    <location>
        <begin position="19"/>
        <end position="336"/>
    </location>
</feature>
<dbReference type="AlphaFoldDB" id="A0A8C6CLB8"/>
<name>A0A8C6CLB8_MOSMO</name>
<comment type="subcellular location">
    <subcellularLocation>
        <location evidence="2">Cytoplasmic vesicle</location>
        <location evidence="2">Secretory vesicle</location>
        <location evidence="2">Acrosome</location>
    </subcellularLocation>
</comment>
<evidence type="ECO:0000256" key="6">
    <source>
        <dbReference type="ARBA" id="ARBA00023180"/>
    </source>
</evidence>